<dbReference type="Proteomes" id="UP000064967">
    <property type="component" value="Chromosome"/>
</dbReference>
<protein>
    <submittedName>
        <fullName evidence="1">Uncharacterized protein</fullName>
    </submittedName>
</protein>
<dbReference type="RefSeq" id="WP_146649281.1">
    <property type="nucleotide sequence ID" value="NZ_CP012333.1"/>
</dbReference>
<sequence>MSFNGSYRRVMEGASTSHVWIHLHRLVEAYARTTGTPFPEVFDDLERRFDFLRGERARWPDLATMRRAAGWLRTSRSRILDERQSLVRERRDAKRRGDRGRVPVRLREHEGRTRMYVERVPRVGYWGWRARRHGPQ</sequence>
<dbReference type="EMBL" id="CP012333">
    <property type="protein sequence ID" value="AKU98296.1"/>
    <property type="molecule type" value="Genomic_DNA"/>
</dbReference>
<dbReference type="KEGG" id="llu:AKJ09_04960"/>
<organism evidence="1 2">
    <name type="scientific">Labilithrix luteola</name>
    <dbReference type="NCBI Taxonomy" id="1391654"/>
    <lineage>
        <taxon>Bacteria</taxon>
        <taxon>Pseudomonadati</taxon>
        <taxon>Myxococcota</taxon>
        <taxon>Polyangia</taxon>
        <taxon>Polyangiales</taxon>
        <taxon>Labilitrichaceae</taxon>
        <taxon>Labilithrix</taxon>
    </lineage>
</organism>
<name>A0A0K1PY49_9BACT</name>
<proteinExistence type="predicted"/>
<reference evidence="1 2" key="1">
    <citation type="submission" date="2015-08" db="EMBL/GenBank/DDBJ databases">
        <authorList>
            <person name="Babu N.S."/>
            <person name="Beckwith C.J."/>
            <person name="Beseler K.G."/>
            <person name="Brison A."/>
            <person name="Carone J.V."/>
            <person name="Caskin T.P."/>
            <person name="Diamond M."/>
            <person name="Durham M.E."/>
            <person name="Foxe J.M."/>
            <person name="Go M."/>
            <person name="Henderson B.A."/>
            <person name="Jones I.B."/>
            <person name="McGettigan J.A."/>
            <person name="Micheletti S.J."/>
            <person name="Nasrallah M.E."/>
            <person name="Ortiz D."/>
            <person name="Piller C.R."/>
            <person name="Privatt S.R."/>
            <person name="Schneider S.L."/>
            <person name="Sharp S."/>
            <person name="Smith T.C."/>
            <person name="Stanton J.D."/>
            <person name="Ullery H.E."/>
            <person name="Wilson R.J."/>
            <person name="Serrano M.G."/>
            <person name="Buck G."/>
            <person name="Lee V."/>
            <person name="Wang Y."/>
            <person name="Carvalho R."/>
            <person name="Voegtly L."/>
            <person name="Shi R."/>
            <person name="Duckworth R."/>
            <person name="Johnson A."/>
            <person name="Loviza R."/>
            <person name="Walstead R."/>
            <person name="Shah Z."/>
            <person name="Kiflezghi M."/>
            <person name="Wade K."/>
            <person name="Ball S.L."/>
            <person name="Bradley K.W."/>
            <person name="Asai D.J."/>
            <person name="Bowman C.A."/>
            <person name="Russell D.A."/>
            <person name="Pope W.H."/>
            <person name="Jacobs-Sera D."/>
            <person name="Hendrix R.W."/>
            <person name="Hatfull G.F."/>
        </authorList>
    </citation>
    <scope>NUCLEOTIDE SEQUENCE [LARGE SCALE GENOMIC DNA]</scope>
    <source>
        <strain evidence="1 2">DSM 27648</strain>
    </source>
</reference>
<keyword evidence="2" id="KW-1185">Reference proteome</keyword>
<dbReference type="OrthoDB" id="9924551at2"/>
<evidence type="ECO:0000313" key="1">
    <source>
        <dbReference type="EMBL" id="AKU98296.1"/>
    </source>
</evidence>
<dbReference type="STRING" id="1391654.AKJ09_04960"/>
<gene>
    <name evidence="1" type="ORF">AKJ09_04960</name>
</gene>
<evidence type="ECO:0000313" key="2">
    <source>
        <dbReference type="Proteomes" id="UP000064967"/>
    </source>
</evidence>
<dbReference type="AlphaFoldDB" id="A0A0K1PY49"/>
<accession>A0A0K1PY49</accession>